<reference evidence="3 4" key="1">
    <citation type="submission" date="2018-11" db="EMBL/GenBank/DDBJ databases">
        <title>Genomes From Bacteria Associated with the Canine Oral Cavity: a Test Case for Automated Genome-Based Taxonomic Assignment.</title>
        <authorList>
            <person name="Coil D.A."/>
            <person name="Jospin G."/>
            <person name="Darling A.E."/>
            <person name="Wallis C."/>
            <person name="Davis I.J."/>
            <person name="Harris S."/>
            <person name="Eisen J.A."/>
            <person name="Holcombe L.J."/>
            <person name="O'Flynn C."/>
        </authorList>
    </citation>
    <scope>NUCLEOTIDE SEQUENCE [LARGE SCALE GENOMIC DNA]</scope>
    <source>
        <strain evidence="3 4">OH770</strain>
    </source>
</reference>
<sequence length="337" mass="35279">MSNRRRVSALLALTLAASGTLAACSGDVVVDSPTQSESQSGTPNLDAERIDTMLREAQETIDEADKAGKSELLAERVSDPALKMRAAQYTLASKTGAAVPHLDLTPQLLTVTNSAEWPRVVVDISKAESGALPAAYVFVQEDARSGYKLQNWTRLLGGTKISTLSVQEGSPYLAPDAAGFVVTPKDAVAKYAEVLNSGTAGSDLFTADEFTQNSYLKTVKDLNEAVSSAGTVTAKAQTGDFPVTGVLLQDGAALVSGTVTYSHTYDRTIARSKMQLGGSPAALAGDANVVGKVTVNYLLNVLIRVPVEGSNDKASVIGVERAIESVTRDDAAKPEGE</sequence>
<evidence type="ECO:0000313" key="4">
    <source>
        <dbReference type="Proteomes" id="UP000280444"/>
    </source>
</evidence>
<feature type="chain" id="PRO_5018105073" description="DUF8094 domain-containing protein" evidence="1">
    <location>
        <begin position="23"/>
        <end position="337"/>
    </location>
</feature>
<feature type="signal peptide" evidence="1">
    <location>
        <begin position="1"/>
        <end position="22"/>
    </location>
</feature>
<dbReference type="EMBL" id="RQZF01000009">
    <property type="protein sequence ID" value="RRC94874.1"/>
    <property type="molecule type" value="Genomic_DNA"/>
</dbReference>
<comment type="caution">
    <text evidence="3">The sequence shown here is derived from an EMBL/GenBank/DDBJ whole genome shotgun (WGS) entry which is preliminary data.</text>
</comment>
<dbReference type="Proteomes" id="UP000280444">
    <property type="component" value="Unassembled WGS sequence"/>
</dbReference>
<evidence type="ECO:0000313" key="3">
    <source>
        <dbReference type="EMBL" id="RRC94874.1"/>
    </source>
</evidence>
<name>A0A3P1SCW6_9ACTO</name>
<dbReference type="AlphaFoldDB" id="A0A3P1SCW6"/>
<accession>A0A3P1SCW6</accession>
<organism evidence="3 4">
    <name type="scientific">Schaalia canis</name>
    <dbReference type="NCBI Taxonomy" id="100469"/>
    <lineage>
        <taxon>Bacteria</taxon>
        <taxon>Bacillati</taxon>
        <taxon>Actinomycetota</taxon>
        <taxon>Actinomycetes</taxon>
        <taxon>Actinomycetales</taxon>
        <taxon>Actinomycetaceae</taxon>
        <taxon>Schaalia</taxon>
    </lineage>
</organism>
<proteinExistence type="predicted"/>
<dbReference type="OrthoDB" id="3266092at2"/>
<keyword evidence="1" id="KW-0732">Signal</keyword>
<dbReference type="Pfam" id="PF26366">
    <property type="entry name" value="DUF8094"/>
    <property type="match status" value="1"/>
</dbReference>
<evidence type="ECO:0000259" key="2">
    <source>
        <dbReference type="Pfam" id="PF26366"/>
    </source>
</evidence>
<feature type="domain" description="DUF8094" evidence="2">
    <location>
        <begin position="59"/>
        <end position="322"/>
    </location>
</feature>
<evidence type="ECO:0000256" key="1">
    <source>
        <dbReference type="SAM" id="SignalP"/>
    </source>
</evidence>
<dbReference type="PROSITE" id="PS51257">
    <property type="entry name" value="PROKAR_LIPOPROTEIN"/>
    <property type="match status" value="1"/>
</dbReference>
<gene>
    <name evidence="3" type="ORF">EII11_08355</name>
</gene>
<dbReference type="InterPro" id="IPR058407">
    <property type="entry name" value="DUF8094"/>
</dbReference>
<protein>
    <recommendedName>
        <fullName evidence="2">DUF8094 domain-containing protein</fullName>
    </recommendedName>
</protein>
<keyword evidence="4" id="KW-1185">Reference proteome</keyword>
<dbReference type="RefSeq" id="WP_124871422.1">
    <property type="nucleotide sequence ID" value="NZ_RQZF01000009.1"/>
</dbReference>